<reference evidence="2" key="2">
    <citation type="submission" date="2023-06" db="EMBL/GenBank/DDBJ databases">
        <authorList>
            <person name="Ma L."/>
            <person name="Liu K.-W."/>
            <person name="Li Z."/>
            <person name="Hsiao Y.-Y."/>
            <person name="Qi Y."/>
            <person name="Fu T."/>
            <person name="Tang G."/>
            <person name="Zhang D."/>
            <person name="Sun W.-H."/>
            <person name="Liu D.-K."/>
            <person name="Li Y."/>
            <person name="Chen G.-Z."/>
            <person name="Liu X.-D."/>
            <person name="Liao X.-Y."/>
            <person name="Jiang Y.-T."/>
            <person name="Yu X."/>
            <person name="Hao Y."/>
            <person name="Huang J."/>
            <person name="Zhao X.-W."/>
            <person name="Ke S."/>
            <person name="Chen Y.-Y."/>
            <person name="Wu W.-L."/>
            <person name="Hsu J.-L."/>
            <person name="Lin Y.-F."/>
            <person name="Huang M.-D."/>
            <person name="Li C.-Y."/>
            <person name="Huang L."/>
            <person name="Wang Z.-W."/>
            <person name="Zhao X."/>
            <person name="Zhong W.-Y."/>
            <person name="Peng D.-H."/>
            <person name="Ahmad S."/>
            <person name="Lan S."/>
            <person name="Zhang J.-S."/>
            <person name="Tsai W.-C."/>
            <person name="Van De Peer Y."/>
            <person name="Liu Z.-J."/>
        </authorList>
    </citation>
    <scope>NUCLEOTIDE SEQUENCE</scope>
    <source>
        <strain evidence="2">CP</strain>
        <tissue evidence="2">Leaves</tissue>
    </source>
</reference>
<protein>
    <recommendedName>
        <fullName evidence="1">Reverse transcriptase zinc-binding domain-containing protein</fullName>
    </recommendedName>
</protein>
<name>A0AAV9C507_ACOCL</name>
<proteinExistence type="predicted"/>
<keyword evidence="3" id="KW-1185">Reference proteome</keyword>
<reference evidence="2" key="1">
    <citation type="journal article" date="2023" name="Nat. Commun.">
        <title>Diploid and tetraploid genomes of Acorus and the evolution of monocots.</title>
        <authorList>
            <person name="Ma L."/>
            <person name="Liu K.W."/>
            <person name="Li Z."/>
            <person name="Hsiao Y.Y."/>
            <person name="Qi Y."/>
            <person name="Fu T."/>
            <person name="Tang G.D."/>
            <person name="Zhang D."/>
            <person name="Sun W.H."/>
            <person name="Liu D.K."/>
            <person name="Li Y."/>
            <person name="Chen G.Z."/>
            <person name="Liu X.D."/>
            <person name="Liao X.Y."/>
            <person name="Jiang Y.T."/>
            <person name="Yu X."/>
            <person name="Hao Y."/>
            <person name="Huang J."/>
            <person name="Zhao X.W."/>
            <person name="Ke S."/>
            <person name="Chen Y.Y."/>
            <person name="Wu W.L."/>
            <person name="Hsu J.L."/>
            <person name="Lin Y.F."/>
            <person name="Huang M.D."/>
            <person name="Li C.Y."/>
            <person name="Huang L."/>
            <person name="Wang Z.W."/>
            <person name="Zhao X."/>
            <person name="Zhong W.Y."/>
            <person name="Peng D.H."/>
            <person name="Ahmad S."/>
            <person name="Lan S."/>
            <person name="Zhang J.S."/>
            <person name="Tsai W.C."/>
            <person name="Van de Peer Y."/>
            <person name="Liu Z.J."/>
        </authorList>
    </citation>
    <scope>NUCLEOTIDE SEQUENCE</scope>
    <source>
        <strain evidence="2">CP</strain>
    </source>
</reference>
<accession>A0AAV9C507</accession>
<evidence type="ECO:0000259" key="1">
    <source>
        <dbReference type="Pfam" id="PF13966"/>
    </source>
</evidence>
<organism evidence="2 3">
    <name type="scientific">Acorus calamus</name>
    <name type="common">Sweet flag</name>
    <dbReference type="NCBI Taxonomy" id="4465"/>
    <lineage>
        <taxon>Eukaryota</taxon>
        <taxon>Viridiplantae</taxon>
        <taxon>Streptophyta</taxon>
        <taxon>Embryophyta</taxon>
        <taxon>Tracheophyta</taxon>
        <taxon>Spermatophyta</taxon>
        <taxon>Magnoliopsida</taxon>
        <taxon>Liliopsida</taxon>
        <taxon>Acoraceae</taxon>
        <taxon>Acorus</taxon>
    </lineage>
</organism>
<sequence length="256" mass="29733">MAYPMVAQAAENLDSTVQEVWKAVDGRGEWCLQLRHITSETQVCELAALLEQIQHHNPTEERTYSFSWAQGSNPRYTVKSGYIWWCQDLQVVQGMDTKTMHMWKWKLPLKVKIFLWMMFQRRLLTKAYRGKWRGAEDQNCLLCNNEVETVEHLFLTCPKAVQLWTWLAHLASIRTNSQDLGERWDAMGNSANQEDKSIKPRMTRVAIPAGLWAIWKTRNNSNDVHYDQAMGVSTSKGEQCGLGRGPTLYRRIKLRD</sequence>
<feature type="domain" description="Reverse transcriptase zinc-binding" evidence="1">
    <location>
        <begin position="76"/>
        <end position="164"/>
    </location>
</feature>
<gene>
    <name evidence="2" type="ORF">QJS10_CPB21g01538</name>
</gene>
<dbReference type="Proteomes" id="UP001180020">
    <property type="component" value="Unassembled WGS sequence"/>
</dbReference>
<dbReference type="EMBL" id="JAUJYO010000021">
    <property type="protein sequence ID" value="KAK1283920.1"/>
    <property type="molecule type" value="Genomic_DNA"/>
</dbReference>
<dbReference type="Pfam" id="PF13966">
    <property type="entry name" value="zf-RVT"/>
    <property type="match status" value="1"/>
</dbReference>
<dbReference type="AlphaFoldDB" id="A0AAV9C507"/>
<evidence type="ECO:0000313" key="3">
    <source>
        <dbReference type="Proteomes" id="UP001180020"/>
    </source>
</evidence>
<evidence type="ECO:0000313" key="2">
    <source>
        <dbReference type="EMBL" id="KAK1283920.1"/>
    </source>
</evidence>
<dbReference type="InterPro" id="IPR026960">
    <property type="entry name" value="RVT-Znf"/>
</dbReference>
<comment type="caution">
    <text evidence="2">The sequence shown here is derived from an EMBL/GenBank/DDBJ whole genome shotgun (WGS) entry which is preliminary data.</text>
</comment>